<feature type="compositionally biased region" description="Low complexity" evidence="1">
    <location>
        <begin position="294"/>
        <end position="303"/>
    </location>
</feature>
<dbReference type="STRING" id="1077936.SAMN05421545_3688"/>
<protein>
    <submittedName>
        <fullName evidence="2">Polysaccharide lyase</fullName>
    </submittedName>
</protein>
<reference evidence="3" key="1">
    <citation type="submission" date="2017-01" db="EMBL/GenBank/DDBJ databases">
        <authorList>
            <person name="Varghese N."/>
            <person name="Submissions S."/>
        </authorList>
    </citation>
    <scope>NUCLEOTIDE SEQUENCE [LARGE SCALE GENOMIC DNA]</scope>
    <source>
        <strain evidence="3">DM9</strain>
    </source>
</reference>
<name>A0A1N7AZ94_9BACT</name>
<sequence length="576" mass="61571">MKLRFRNMVLPMLAGALAFSCEKKEMEELSPSAAMSAETSQNATANHIFEETFEGSTAFAGRHKQFGTSYAFQMVTNPVFRGAKSGRFELRSGDALVANGTRAEVIVADPATNKDRWYSFAAYFPAKDYASDSGSELISQWWQTSGSTQATSLRVRQDRLILRTGNNASSLKEIDLGQITKDTWQEYVFHFIHSYGSDGLIEIWRNGTKILTHKGGNMYDTKMPNWKIGIYKASWNSGSTSTTKRVLYFDNIRVGNERASFNEMSSSGSNTTAPVETAPAPAPTEPAPTPTPTPDTNTGGSTPATGAHSVILVDAGTEKDVMTVTNGSTLSFSELRTKKFNFRSNVDPSTVGSVKFELKGAMGRTYTDNAAPYALFGDDGRGNYYYGNLTMPTGSYTLTVTSYSGSNGSGTAGTPVTVSFNIVESGSGSTAETSPVAPVPAPTPSEPVTTAPSTSTSSQISSLTLVDAHTEKDVMKLANGASLSFSALGTKKFNFRADLQSGVGSVKFELKGAMNRTYTDNAAPHALFGDDGRGNYYYGNLTMPAGIYTLTATPYSGSNGSGTAGTPVTYSFTVKN</sequence>
<accession>A0A1N7AZ94</accession>
<keyword evidence="2" id="KW-0456">Lyase</keyword>
<dbReference type="AlphaFoldDB" id="A0A1N7AZ94"/>
<evidence type="ECO:0000313" key="3">
    <source>
        <dbReference type="Proteomes" id="UP000185924"/>
    </source>
</evidence>
<organism evidence="2 3">
    <name type="scientific">Pontibacter lucknowensis</name>
    <dbReference type="NCBI Taxonomy" id="1077936"/>
    <lineage>
        <taxon>Bacteria</taxon>
        <taxon>Pseudomonadati</taxon>
        <taxon>Bacteroidota</taxon>
        <taxon>Cytophagia</taxon>
        <taxon>Cytophagales</taxon>
        <taxon>Hymenobacteraceae</taxon>
        <taxon>Pontibacter</taxon>
    </lineage>
</organism>
<evidence type="ECO:0000256" key="1">
    <source>
        <dbReference type="SAM" id="MobiDB-lite"/>
    </source>
</evidence>
<dbReference type="Pfam" id="PF14099">
    <property type="entry name" value="Polysacc_lyase"/>
    <property type="match status" value="1"/>
</dbReference>
<dbReference type="OrthoDB" id="652886at2"/>
<feature type="region of interest" description="Disordered" evidence="1">
    <location>
        <begin position="261"/>
        <end position="306"/>
    </location>
</feature>
<dbReference type="EMBL" id="FTNM01000006">
    <property type="protein sequence ID" value="SIR44318.1"/>
    <property type="molecule type" value="Genomic_DNA"/>
</dbReference>
<proteinExistence type="predicted"/>
<dbReference type="GO" id="GO:0016829">
    <property type="term" value="F:lyase activity"/>
    <property type="evidence" value="ECO:0007669"/>
    <property type="project" value="UniProtKB-KW"/>
</dbReference>
<evidence type="ECO:0000313" key="2">
    <source>
        <dbReference type="EMBL" id="SIR44318.1"/>
    </source>
</evidence>
<keyword evidence="3" id="KW-1185">Reference proteome</keyword>
<gene>
    <name evidence="2" type="ORF">SAMN05421545_3688</name>
</gene>
<dbReference type="PROSITE" id="PS51257">
    <property type="entry name" value="PROKAR_LIPOPROTEIN"/>
    <property type="match status" value="1"/>
</dbReference>
<dbReference type="Proteomes" id="UP000185924">
    <property type="component" value="Unassembled WGS sequence"/>
</dbReference>
<dbReference type="RefSeq" id="WP_076423157.1">
    <property type="nucleotide sequence ID" value="NZ_FTNM01000006.1"/>
</dbReference>
<dbReference type="Gene3D" id="2.60.120.200">
    <property type="match status" value="1"/>
</dbReference>
<feature type="compositionally biased region" description="Pro residues" evidence="1">
    <location>
        <begin position="280"/>
        <end position="293"/>
    </location>
</feature>
<feature type="compositionally biased region" description="Low complexity" evidence="1">
    <location>
        <begin position="446"/>
        <end position="458"/>
    </location>
</feature>
<dbReference type="InterPro" id="IPR025975">
    <property type="entry name" value="Polysacc_lyase"/>
</dbReference>
<feature type="region of interest" description="Disordered" evidence="1">
    <location>
        <begin position="425"/>
        <end position="460"/>
    </location>
</feature>